<reference evidence="1" key="1">
    <citation type="submission" date="2020-06" db="EMBL/GenBank/DDBJ databases">
        <authorList>
            <person name="Li T."/>
            <person name="Hu X."/>
            <person name="Zhang T."/>
            <person name="Song X."/>
            <person name="Zhang H."/>
            <person name="Dai N."/>
            <person name="Sheng W."/>
            <person name="Hou X."/>
            <person name="Wei L."/>
        </authorList>
    </citation>
    <scope>NUCLEOTIDE SEQUENCE</scope>
    <source>
        <strain evidence="1">G01</strain>
        <tissue evidence="1">Leaf</tissue>
    </source>
</reference>
<name>A0AAW2PG20_9LAMI</name>
<organism evidence="1">
    <name type="scientific">Sesamum angustifolium</name>
    <dbReference type="NCBI Taxonomy" id="2727405"/>
    <lineage>
        <taxon>Eukaryota</taxon>
        <taxon>Viridiplantae</taxon>
        <taxon>Streptophyta</taxon>
        <taxon>Embryophyta</taxon>
        <taxon>Tracheophyta</taxon>
        <taxon>Spermatophyta</taxon>
        <taxon>Magnoliopsida</taxon>
        <taxon>eudicotyledons</taxon>
        <taxon>Gunneridae</taxon>
        <taxon>Pentapetalae</taxon>
        <taxon>asterids</taxon>
        <taxon>lamiids</taxon>
        <taxon>Lamiales</taxon>
        <taxon>Pedaliaceae</taxon>
        <taxon>Sesamum</taxon>
    </lineage>
</organism>
<dbReference type="EMBL" id="JACGWK010000005">
    <property type="protein sequence ID" value="KAL0354168.1"/>
    <property type="molecule type" value="Genomic_DNA"/>
</dbReference>
<evidence type="ECO:0000313" key="1">
    <source>
        <dbReference type="EMBL" id="KAL0354168.1"/>
    </source>
</evidence>
<protein>
    <submittedName>
        <fullName evidence="1">Uncharacterized protein</fullName>
    </submittedName>
</protein>
<dbReference type="AlphaFoldDB" id="A0AAW2PG20"/>
<proteinExistence type="predicted"/>
<sequence>MMADFIWHNKETRRVHWLSWDKLCMKKEEWGLGFRKLGAFNLAMFVKQVWRILMKLDALLSRFLKHKYFPSTGVFRRGSLGAHSRGVASFGT</sequence>
<reference evidence="1" key="2">
    <citation type="journal article" date="2024" name="Plant">
        <title>Genomic evolution and insights into agronomic trait innovations of Sesamum species.</title>
        <authorList>
            <person name="Miao H."/>
            <person name="Wang L."/>
            <person name="Qu L."/>
            <person name="Liu H."/>
            <person name="Sun Y."/>
            <person name="Le M."/>
            <person name="Wang Q."/>
            <person name="Wei S."/>
            <person name="Zheng Y."/>
            <person name="Lin W."/>
            <person name="Duan Y."/>
            <person name="Cao H."/>
            <person name="Xiong S."/>
            <person name="Wang X."/>
            <person name="Wei L."/>
            <person name="Li C."/>
            <person name="Ma Q."/>
            <person name="Ju M."/>
            <person name="Zhao R."/>
            <person name="Li G."/>
            <person name="Mu C."/>
            <person name="Tian Q."/>
            <person name="Mei H."/>
            <person name="Zhang T."/>
            <person name="Gao T."/>
            <person name="Zhang H."/>
        </authorList>
    </citation>
    <scope>NUCLEOTIDE SEQUENCE</scope>
    <source>
        <strain evidence="1">G01</strain>
    </source>
</reference>
<gene>
    <name evidence="1" type="ORF">Sangu_0998100</name>
</gene>
<accession>A0AAW2PG20</accession>
<comment type="caution">
    <text evidence="1">The sequence shown here is derived from an EMBL/GenBank/DDBJ whole genome shotgun (WGS) entry which is preliminary data.</text>
</comment>